<dbReference type="CDD" id="cd06582">
    <property type="entry name" value="TM_PBP1_LivH_like"/>
    <property type="match status" value="1"/>
</dbReference>
<comment type="similarity">
    <text evidence="8">Belongs to the binding-protein-dependent transport system permease family. LivHM subfamily.</text>
</comment>
<dbReference type="AlphaFoldDB" id="A0A8J6MXR1"/>
<keyword evidence="4 9" id="KW-0812">Transmembrane</keyword>
<keyword evidence="2" id="KW-0813">Transport</keyword>
<evidence type="ECO:0000256" key="9">
    <source>
        <dbReference type="SAM" id="Phobius"/>
    </source>
</evidence>
<evidence type="ECO:0000256" key="1">
    <source>
        <dbReference type="ARBA" id="ARBA00004651"/>
    </source>
</evidence>
<evidence type="ECO:0000256" key="3">
    <source>
        <dbReference type="ARBA" id="ARBA00022475"/>
    </source>
</evidence>
<feature type="transmembrane region" description="Helical" evidence="9">
    <location>
        <begin position="249"/>
        <end position="268"/>
    </location>
</feature>
<feature type="transmembrane region" description="Helical" evidence="9">
    <location>
        <begin position="198"/>
        <end position="218"/>
    </location>
</feature>
<feature type="transmembrane region" description="Helical" evidence="9">
    <location>
        <begin position="48"/>
        <end position="65"/>
    </location>
</feature>
<dbReference type="GO" id="GO:0006865">
    <property type="term" value="P:amino acid transport"/>
    <property type="evidence" value="ECO:0007669"/>
    <property type="project" value="UniProtKB-KW"/>
</dbReference>
<evidence type="ECO:0000256" key="4">
    <source>
        <dbReference type="ARBA" id="ARBA00022692"/>
    </source>
</evidence>
<dbReference type="InterPro" id="IPR052157">
    <property type="entry name" value="BCAA_transport_permease"/>
</dbReference>
<dbReference type="GO" id="GO:0022857">
    <property type="term" value="F:transmembrane transporter activity"/>
    <property type="evidence" value="ECO:0007669"/>
    <property type="project" value="InterPro"/>
</dbReference>
<comment type="caution">
    <text evidence="10">The sequence shown here is derived from an EMBL/GenBank/DDBJ whole genome shotgun (WGS) entry which is preliminary data.</text>
</comment>
<feature type="transmembrane region" description="Helical" evidence="9">
    <location>
        <begin position="224"/>
        <end position="242"/>
    </location>
</feature>
<dbReference type="PANTHER" id="PTHR11795:SF445">
    <property type="entry name" value="AMINO ACID ABC TRANSPORTER PERMEASE PROTEIN"/>
    <property type="match status" value="1"/>
</dbReference>
<feature type="transmembrane region" description="Helical" evidence="9">
    <location>
        <begin position="288"/>
        <end position="306"/>
    </location>
</feature>
<keyword evidence="6 9" id="KW-1133">Transmembrane helix</keyword>
<dbReference type="Proteomes" id="UP000650524">
    <property type="component" value="Unassembled WGS sequence"/>
</dbReference>
<sequence length="310" mass="33364">MLNVSIMDILVGSLFAGLLIGMVLALVALGLTIIFGVMDIVNFAHGEFLMIGMYTGLLTAQGLGIDPLFTLPVAGVVGFLLGVICYFGFIKFLLRGPMVAQLLGTFGLMLFLRNLALLIFGSEDRALHHGILVGKSFEIGMGVIVSATKLTCAGLSVVAFLAVWLLMNRTKIGKALTATSLDAQGARYMGVPTQKMNALAWGIGGASVTIAGALIVNFWSVNPFIGLLFTMIAFAIVALGGFGSVPGAFFAGLVVGMITELPGFWDFFTYTFEADWMVDIPMTSFKYMWVYLAYFVIMVVRPRGLFGWKQ</sequence>
<feature type="transmembrane region" description="Helical" evidence="9">
    <location>
        <begin position="12"/>
        <end position="36"/>
    </location>
</feature>
<gene>
    <name evidence="10" type="ORF">H8E19_03995</name>
</gene>
<protein>
    <submittedName>
        <fullName evidence="10">Branched-chain amino acid ABC transporter permease</fullName>
    </submittedName>
</protein>
<comment type="subcellular location">
    <subcellularLocation>
        <location evidence="1">Cell membrane</location>
        <topology evidence="1">Multi-pass membrane protein</topology>
    </subcellularLocation>
</comment>
<dbReference type="GO" id="GO:0005886">
    <property type="term" value="C:plasma membrane"/>
    <property type="evidence" value="ECO:0007669"/>
    <property type="project" value="UniProtKB-SubCell"/>
</dbReference>
<feature type="transmembrane region" description="Helical" evidence="9">
    <location>
        <begin position="102"/>
        <end position="121"/>
    </location>
</feature>
<dbReference type="EMBL" id="JACNJD010000143">
    <property type="protein sequence ID" value="MBC8176545.1"/>
    <property type="molecule type" value="Genomic_DNA"/>
</dbReference>
<reference evidence="10 11" key="1">
    <citation type="submission" date="2020-08" db="EMBL/GenBank/DDBJ databases">
        <title>Bridging the membrane lipid divide: bacteria of the FCB group superphylum have the potential to synthesize archaeal ether lipids.</title>
        <authorList>
            <person name="Villanueva L."/>
            <person name="Von Meijenfeldt F.A.B."/>
            <person name="Westbye A.B."/>
            <person name="Yadav S."/>
            <person name="Hopmans E.C."/>
            <person name="Dutilh B.E."/>
            <person name="Sinninghe Damste J.S."/>
        </authorList>
    </citation>
    <scope>NUCLEOTIDE SEQUENCE [LARGE SCALE GENOMIC DNA]</scope>
    <source>
        <strain evidence="10">NIOZ-UU27</strain>
    </source>
</reference>
<evidence type="ECO:0000256" key="2">
    <source>
        <dbReference type="ARBA" id="ARBA00022448"/>
    </source>
</evidence>
<proteinExistence type="inferred from homology"/>
<keyword evidence="3" id="KW-1003">Cell membrane</keyword>
<feature type="transmembrane region" description="Helical" evidence="9">
    <location>
        <begin position="141"/>
        <end position="166"/>
    </location>
</feature>
<evidence type="ECO:0000256" key="5">
    <source>
        <dbReference type="ARBA" id="ARBA00022970"/>
    </source>
</evidence>
<evidence type="ECO:0000313" key="10">
    <source>
        <dbReference type="EMBL" id="MBC8176545.1"/>
    </source>
</evidence>
<name>A0A8J6MXR1_9DELT</name>
<feature type="transmembrane region" description="Helical" evidence="9">
    <location>
        <begin position="71"/>
        <end position="90"/>
    </location>
</feature>
<evidence type="ECO:0000256" key="8">
    <source>
        <dbReference type="ARBA" id="ARBA00037998"/>
    </source>
</evidence>
<evidence type="ECO:0000313" key="11">
    <source>
        <dbReference type="Proteomes" id="UP000650524"/>
    </source>
</evidence>
<organism evidence="10 11">
    <name type="scientific">Candidatus Desulfacyla euxinica</name>
    <dbReference type="NCBI Taxonomy" id="2841693"/>
    <lineage>
        <taxon>Bacteria</taxon>
        <taxon>Deltaproteobacteria</taxon>
        <taxon>Candidatus Desulfacyla</taxon>
    </lineage>
</organism>
<dbReference type="PANTHER" id="PTHR11795">
    <property type="entry name" value="BRANCHED-CHAIN AMINO ACID TRANSPORT SYSTEM PERMEASE PROTEIN LIVH"/>
    <property type="match status" value="1"/>
</dbReference>
<evidence type="ECO:0000256" key="7">
    <source>
        <dbReference type="ARBA" id="ARBA00023136"/>
    </source>
</evidence>
<accession>A0A8J6MXR1</accession>
<dbReference type="Pfam" id="PF02653">
    <property type="entry name" value="BPD_transp_2"/>
    <property type="match status" value="1"/>
</dbReference>
<evidence type="ECO:0000256" key="6">
    <source>
        <dbReference type="ARBA" id="ARBA00022989"/>
    </source>
</evidence>
<dbReference type="InterPro" id="IPR001851">
    <property type="entry name" value="ABC_transp_permease"/>
</dbReference>
<keyword evidence="5" id="KW-0029">Amino-acid transport</keyword>
<keyword evidence="7 9" id="KW-0472">Membrane</keyword>